<comment type="cofactor">
    <cofactor evidence="1">
        <name>pyridoxal 5'-phosphate</name>
        <dbReference type="ChEBI" id="CHEBI:597326"/>
    </cofactor>
</comment>
<dbReference type="InterPro" id="IPR000183">
    <property type="entry name" value="Orn/DAP/Arg_de-COase"/>
</dbReference>
<accession>A0ABP0KV03</accession>
<dbReference type="InterPro" id="IPR009006">
    <property type="entry name" value="Ala_racemase/Decarboxylase_C"/>
</dbReference>
<dbReference type="SUPFAM" id="SSF50621">
    <property type="entry name" value="Alanine racemase C-terminal domain-like"/>
    <property type="match status" value="1"/>
</dbReference>
<evidence type="ECO:0000256" key="2">
    <source>
        <dbReference type="ARBA" id="ARBA00022898"/>
    </source>
</evidence>
<protein>
    <submittedName>
        <fullName evidence="4">Diaminopimelate decarboxylase (DAP decarboxylase) (DAPDC)</fullName>
    </submittedName>
</protein>
<comment type="caution">
    <text evidence="4">The sequence shown here is derived from an EMBL/GenBank/DDBJ whole genome shotgun (WGS) entry which is preliminary data.</text>
</comment>
<organism evidence="4 5">
    <name type="scientific">Durusdinium trenchii</name>
    <dbReference type="NCBI Taxonomy" id="1381693"/>
    <lineage>
        <taxon>Eukaryota</taxon>
        <taxon>Sar</taxon>
        <taxon>Alveolata</taxon>
        <taxon>Dinophyceae</taxon>
        <taxon>Suessiales</taxon>
        <taxon>Symbiodiniaceae</taxon>
        <taxon>Durusdinium</taxon>
    </lineage>
</organism>
<proteinExistence type="predicted"/>
<dbReference type="Proteomes" id="UP001642464">
    <property type="component" value="Unassembled WGS sequence"/>
</dbReference>
<evidence type="ECO:0000259" key="3">
    <source>
        <dbReference type="Pfam" id="PF02784"/>
    </source>
</evidence>
<evidence type="ECO:0000313" key="5">
    <source>
        <dbReference type="Proteomes" id="UP001642464"/>
    </source>
</evidence>
<keyword evidence="2" id="KW-0663">Pyridoxal phosphate</keyword>
<evidence type="ECO:0000256" key="1">
    <source>
        <dbReference type="ARBA" id="ARBA00001933"/>
    </source>
</evidence>
<sequence length="457" mass="49720">MPRVPPLTSAPPSLSPSAAFCAKSGGGSCAAPLAAAVRQGLFDGEEEEVPLCVFYDLDLFDAHLATLKEAFGSTVQHRMAIKACPLSRLMRYAYERWGFGVECASMGEVKLALEHCQIPASMLVFDSPAKTRKELQFALDQKIHTNLDNFVEYQRAKELLAAKATTAKTQTATGLGPEMGVVGLRINPLVGAGQIEALSVSTPESKFGVPVTELEKIRAAFRESPWLTCLHIHIGSGGMGLVVLTQGIRVLVDTAKDLNGSLGRRQISVLDIGGGLPANYASDRMDEGPVPNFSQYAKHLKEQIPELFSGEFQVITEFGQALFAKMGFLASRIEWLKGSEEKPIVVSHFGADLCLRQAYTTQHPRRLEAYKADGSAFETEGEPESKRRKRCLVAGPLCFQGDVVSKDALLPAELKEGDLLVMKDAGTPNATSESVEFVEIKPRETMQQLYDFWGPLA</sequence>
<name>A0ABP0KV03_9DINO</name>
<gene>
    <name evidence="4" type="ORF">SCF082_LOCUS19322</name>
</gene>
<dbReference type="Gene3D" id="3.20.20.10">
    <property type="entry name" value="Alanine racemase"/>
    <property type="match status" value="1"/>
</dbReference>
<evidence type="ECO:0000313" key="4">
    <source>
        <dbReference type="EMBL" id="CAK9030732.1"/>
    </source>
</evidence>
<dbReference type="SUPFAM" id="SSF51419">
    <property type="entry name" value="PLP-binding barrel"/>
    <property type="match status" value="1"/>
</dbReference>
<keyword evidence="5" id="KW-1185">Reference proteome</keyword>
<dbReference type="EMBL" id="CAXAMM010013202">
    <property type="protein sequence ID" value="CAK9030732.1"/>
    <property type="molecule type" value="Genomic_DNA"/>
</dbReference>
<dbReference type="PANTHER" id="PTHR43727">
    <property type="entry name" value="DIAMINOPIMELATE DECARBOXYLASE"/>
    <property type="match status" value="1"/>
</dbReference>
<dbReference type="InterPro" id="IPR022644">
    <property type="entry name" value="De-COase2_N"/>
</dbReference>
<dbReference type="Pfam" id="PF02784">
    <property type="entry name" value="Orn_Arg_deC_N"/>
    <property type="match status" value="1"/>
</dbReference>
<dbReference type="Gene3D" id="2.40.37.10">
    <property type="entry name" value="Lyase, Ornithine Decarboxylase, Chain A, domain 1"/>
    <property type="match status" value="1"/>
</dbReference>
<reference evidence="4 5" key="1">
    <citation type="submission" date="2024-02" db="EMBL/GenBank/DDBJ databases">
        <authorList>
            <person name="Chen Y."/>
            <person name="Shah S."/>
            <person name="Dougan E. K."/>
            <person name="Thang M."/>
            <person name="Chan C."/>
        </authorList>
    </citation>
    <scope>NUCLEOTIDE SEQUENCE [LARGE SCALE GENOMIC DNA]</scope>
</reference>
<dbReference type="InterPro" id="IPR029066">
    <property type="entry name" value="PLP-binding_barrel"/>
</dbReference>
<feature type="domain" description="Orn/DAP/Arg decarboxylase 2 N-terminal" evidence="3">
    <location>
        <begin position="61"/>
        <end position="323"/>
    </location>
</feature>
<dbReference type="PRINTS" id="PR01179">
    <property type="entry name" value="ODADCRBXLASE"/>
</dbReference>
<dbReference type="PANTHER" id="PTHR43727:SF3">
    <property type="entry name" value="GROUP IV DECARBOXYLASE"/>
    <property type="match status" value="1"/>
</dbReference>